<dbReference type="SUPFAM" id="SSF56300">
    <property type="entry name" value="Metallo-dependent phosphatases"/>
    <property type="match status" value="1"/>
</dbReference>
<reference evidence="3 5" key="2">
    <citation type="journal article" date="2013" name="Nature">
        <title>Insights into bilaterian evolution from three spiralian genomes.</title>
        <authorList>
            <person name="Simakov O."/>
            <person name="Marletaz F."/>
            <person name="Cho S.J."/>
            <person name="Edsinger-Gonzales E."/>
            <person name="Havlak P."/>
            <person name="Hellsten U."/>
            <person name="Kuo D.H."/>
            <person name="Larsson T."/>
            <person name="Lv J."/>
            <person name="Arendt D."/>
            <person name="Savage R."/>
            <person name="Osoegawa K."/>
            <person name="de Jong P."/>
            <person name="Grimwood J."/>
            <person name="Chapman J.A."/>
            <person name="Shapiro H."/>
            <person name="Aerts A."/>
            <person name="Otillar R.P."/>
            <person name="Terry A.Y."/>
            <person name="Boore J.L."/>
            <person name="Grigoriev I.V."/>
            <person name="Lindberg D.R."/>
            <person name="Seaver E.C."/>
            <person name="Weisblat D.A."/>
            <person name="Putnam N.H."/>
            <person name="Rokhsar D.S."/>
        </authorList>
    </citation>
    <scope>NUCLEOTIDE SEQUENCE</scope>
</reference>
<dbReference type="PANTHER" id="PTHR31302:SF0">
    <property type="entry name" value="TRANSMEMBRANE PROTEIN WITH METALLOPHOSPHOESTERASE DOMAIN"/>
    <property type="match status" value="1"/>
</dbReference>
<dbReference type="EMBL" id="KB096183">
    <property type="protein sequence ID" value="ESO07603.1"/>
    <property type="molecule type" value="Genomic_DNA"/>
</dbReference>
<sequence>MWIIKLALFFIGQTLFILSVYYTWLITKRLVDTRPTKTSFCSSCCVNLFWLTLIFIFIFSNVSFLYFNLFFVVNAPVLALVSFTCLGFFFQFIFYHLVANTFCQAVLYLIYLAKKTEHAKQISLYISNITYIVSFALALALSIYGLIAANRPPVLETVRLELKNFPRAMNGFKILLISDIHIGIVVTKNHVEKVVESTKHIDYDLLAVVGDLTDLPISHSKEVVEPLKFMKPKYGKFFVTGNHDYYTGDVLNWMSYLEHQLNFTVLNNMNVKITKNGAEEFFYLAGIDDVEASRFNVEGHGMDVRRALDGCLKNHSIIMLAHQPKAAKWALDDFDEIDLVLSGHTHGGQLFPMSIMIYLGNPFFSGLYRYKGAQVYVTQGAVYWGVPMRMFSQSEINLVNLYRAE</sequence>
<evidence type="ECO:0000259" key="2">
    <source>
        <dbReference type="Pfam" id="PF00149"/>
    </source>
</evidence>
<dbReference type="InterPro" id="IPR051158">
    <property type="entry name" value="Metallophosphoesterase_sf"/>
</dbReference>
<feature type="transmembrane region" description="Helical" evidence="1">
    <location>
        <begin position="77"/>
        <end position="110"/>
    </location>
</feature>
<keyword evidence="1" id="KW-1133">Transmembrane helix</keyword>
<evidence type="ECO:0000313" key="5">
    <source>
        <dbReference type="Proteomes" id="UP000015101"/>
    </source>
</evidence>
<dbReference type="OMA" id="DTHYGPI"/>
<dbReference type="EnsemblMetazoa" id="HelroT76151">
    <property type="protein sequence ID" value="HelroP76151"/>
    <property type="gene ID" value="HelroG76151"/>
</dbReference>
<dbReference type="AlphaFoldDB" id="T1G2F7"/>
<gene>
    <name evidence="4" type="primary">20215255</name>
    <name evidence="3" type="ORF">HELRODRAFT_76151</name>
</gene>
<dbReference type="CDD" id="cd07385">
    <property type="entry name" value="MPP_YkuE_C"/>
    <property type="match status" value="1"/>
</dbReference>
<feature type="domain" description="Calcineurin-like phosphoesterase" evidence="2">
    <location>
        <begin position="172"/>
        <end position="347"/>
    </location>
</feature>
<name>T1G2F7_HELRO</name>
<evidence type="ECO:0000313" key="4">
    <source>
        <dbReference type="EnsemblMetazoa" id="HelroP76151"/>
    </source>
</evidence>
<feature type="transmembrane region" description="Helical" evidence="1">
    <location>
        <begin position="48"/>
        <end position="71"/>
    </location>
</feature>
<dbReference type="KEGG" id="hro:HELRODRAFT_76151"/>
<dbReference type="STRING" id="6412.T1G2F7"/>
<keyword evidence="1" id="KW-0472">Membrane</keyword>
<feature type="transmembrane region" description="Helical" evidence="1">
    <location>
        <begin position="6"/>
        <end position="27"/>
    </location>
</feature>
<dbReference type="Pfam" id="PF00149">
    <property type="entry name" value="Metallophos"/>
    <property type="match status" value="1"/>
</dbReference>
<organism evidence="4 5">
    <name type="scientific">Helobdella robusta</name>
    <name type="common">Californian leech</name>
    <dbReference type="NCBI Taxonomy" id="6412"/>
    <lineage>
        <taxon>Eukaryota</taxon>
        <taxon>Metazoa</taxon>
        <taxon>Spiralia</taxon>
        <taxon>Lophotrochozoa</taxon>
        <taxon>Annelida</taxon>
        <taxon>Clitellata</taxon>
        <taxon>Hirudinea</taxon>
        <taxon>Rhynchobdellida</taxon>
        <taxon>Glossiphoniidae</taxon>
        <taxon>Helobdella</taxon>
    </lineage>
</organism>
<keyword evidence="5" id="KW-1185">Reference proteome</keyword>
<reference evidence="5" key="1">
    <citation type="submission" date="2012-12" db="EMBL/GenBank/DDBJ databases">
        <authorList>
            <person name="Hellsten U."/>
            <person name="Grimwood J."/>
            <person name="Chapman J.A."/>
            <person name="Shapiro H."/>
            <person name="Aerts A."/>
            <person name="Otillar R.P."/>
            <person name="Terry A.Y."/>
            <person name="Boore J.L."/>
            <person name="Simakov O."/>
            <person name="Marletaz F."/>
            <person name="Cho S.-J."/>
            <person name="Edsinger-Gonzales E."/>
            <person name="Havlak P."/>
            <person name="Kuo D.-H."/>
            <person name="Larsson T."/>
            <person name="Lv J."/>
            <person name="Arendt D."/>
            <person name="Savage R."/>
            <person name="Osoegawa K."/>
            <person name="de Jong P."/>
            <person name="Lindberg D.R."/>
            <person name="Seaver E.C."/>
            <person name="Weisblat D.A."/>
            <person name="Putnam N.H."/>
            <person name="Grigoriev I.V."/>
            <person name="Rokhsar D.S."/>
        </authorList>
    </citation>
    <scope>NUCLEOTIDE SEQUENCE</scope>
</reference>
<dbReference type="InterPro" id="IPR029052">
    <property type="entry name" value="Metallo-depent_PP-like"/>
</dbReference>
<dbReference type="OrthoDB" id="783096at2759"/>
<dbReference type="InParanoid" id="T1G2F7"/>
<proteinExistence type="predicted"/>
<dbReference type="RefSeq" id="XP_009014214.1">
    <property type="nucleotide sequence ID" value="XM_009015966.1"/>
</dbReference>
<dbReference type="PANTHER" id="PTHR31302">
    <property type="entry name" value="TRANSMEMBRANE PROTEIN WITH METALLOPHOSPHOESTERASE DOMAIN-RELATED"/>
    <property type="match status" value="1"/>
</dbReference>
<dbReference type="HOGENOM" id="CLU_025443_5_2_1"/>
<dbReference type="Proteomes" id="UP000015101">
    <property type="component" value="Unassembled WGS sequence"/>
</dbReference>
<dbReference type="Gene3D" id="3.60.21.10">
    <property type="match status" value="1"/>
</dbReference>
<evidence type="ECO:0000313" key="3">
    <source>
        <dbReference type="EMBL" id="ESO07603.1"/>
    </source>
</evidence>
<dbReference type="GO" id="GO:0016787">
    <property type="term" value="F:hydrolase activity"/>
    <property type="evidence" value="ECO:0007669"/>
    <property type="project" value="InterPro"/>
</dbReference>
<dbReference type="InterPro" id="IPR004843">
    <property type="entry name" value="Calcineurin-like_PHP"/>
</dbReference>
<dbReference type="eggNOG" id="ENOG502QRHG">
    <property type="taxonomic scope" value="Eukaryota"/>
</dbReference>
<dbReference type="CTD" id="20215255"/>
<protein>
    <recommendedName>
        <fullName evidence="2">Calcineurin-like phosphoesterase domain-containing protein</fullName>
    </recommendedName>
</protein>
<feature type="transmembrane region" description="Helical" evidence="1">
    <location>
        <begin position="122"/>
        <end position="147"/>
    </location>
</feature>
<dbReference type="EMBL" id="AMQM01003482">
    <property type="status" value="NOT_ANNOTATED_CDS"/>
    <property type="molecule type" value="Genomic_DNA"/>
</dbReference>
<reference evidence="4" key="3">
    <citation type="submission" date="2015-06" db="UniProtKB">
        <authorList>
            <consortium name="EnsemblMetazoa"/>
        </authorList>
    </citation>
    <scope>IDENTIFICATION</scope>
</reference>
<keyword evidence="1" id="KW-0812">Transmembrane</keyword>
<accession>T1G2F7</accession>
<evidence type="ECO:0000256" key="1">
    <source>
        <dbReference type="SAM" id="Phobius"/>
    </source>
</evidence>
<dbReference type="GeneID" id="20215255"/>